<dbReference type="HOGENOM" id="CLU_1027677_0_0_1"/>
<dbReference type="OMA" id="WDSYISY"/>
<dbReference type="SMR" id="B4KCG7"/>
<dbReference type="FunCoup" id="B4KCG7">
    <property type="interactions" value="15"/>
</dbReference>
<accession>B4KCG7</accession>
<organism evidence="1 2">
    <name type="scientific">Drosophila mojavensis</name>
    <name type="common">Fruit fly</name>
    <dbReference type="NCBI Taxonomy" id="7230"/>
    <lineage>
        <taxon>Eukaryota</taxon>
        <taxon>Metazoa</taxon>
        <taxon>Ecdysozoa</taxon>
        <taxon>Arthropoda</taxon>
        <taxon>Hexapoda</taxon>
        <taxon>Insecta</taxon>
        <taxon>Pterygota</taxon>
        <taxon>Neoptera</taxon>
        <taxon>Endopterygota</taxon>
        <taxon>Diptera</taxon>
        <taxon>Brachycera</taxon>
        <taxon>Muscomorpha</taxon>
        <taxon>Ephydroidea</taxon>
        <taxon>Drosophilidae</taxon>
        <taxon>Drosophila</taxon>
    </lineage>
</organism>
<evidence type="ECO:0000313" key="2">
    <source>
        <dbReference type="Proteomes" id="UP000009192"/>
    </source>
</evidence>
<dbReference type="OrthoDB" id="2289628at2759"/>
<name>B4KCG7_DROMO</name>
<dbReference type="eggNOG" id="ENOG502S9DA">
    <property type="taxonomic scope" value="Eukaryota"/>
</dbReference>
<sequence length="255" mass="29028">MPQGLKLSEIKAKANNIIENLQFLDAASNASPNDFDLELARQLQRQTTNLLAELSEIPCEKLARTQLQRRQRRQRTKKKLKLQIKLNRPISKAAKVTESLPTGNAADEENLAAPKQAEHITLKKHHDSSNILYTLDLLERLYKARGGKGNLSEKLVRMRTVWRRVQQESINAINQEMPTNCEAQWSKAIFGISSIPLKQGSLKSRRNIHNNTQFVERRAIWDSYISSGNVGSSIPHGWVLPKEKPSAEWAKYLCE</sequence>
<dbReference type="AlphaFoldDB" id="B4KCG7"/>
<keyword evidence="2" id="KW-1185">Reference proteome</keyword>
<dbReference type="GO" id="GO:0034693">
    <property type="term" value="C:U11/U12 snRNP"/>
    <property type="evidence" value="ECO:0007669"/>
    <property type="project" value="EnsemblMetazoa"/>
</dbReference>
<reference evidence="1 2" key="1">
    <citation type="journal article" date="2007" name="Nature">
        <title>Evolution of genes and genomes on the Drosophila phylogeny.</title>
        <authorList>
            <consortium name="Drosophila 12 Genomes Consortium"/>
            <person name="Clark A.G."/>
            <person name="Eisen M.B."/>
            <person name="Smith D.R."/>
            <person name="Bergman C.M."/>
            <person name="Oliver B."/>
            <person name="Markow T.A."/>
            <person name="Kaufman T.C."/>
            <person name="Kellis M."/>
            <person name="Gelbart W."/>
            <person name="Iyer V.N."/>
            <person name="Pollard D.A."/>
            <person name="Sackton T.B."/>
            <person name="Larracuente A.M."/>
            <person name="Singh N.D."/>
            <person name="Abad J.P."/>
            <person name="Abt D.N."/>
            <person name="Adryan B."/>
            <person name="Aguade M."/>
            <person name="Akashi H."/>
            <person name="Anderson W.W."/>
            <person name="Aquadro C.F."/>
            <person name="Ardell D.H."/>
            <person name="Arguello R."/>
            <person name="Artieri C.G."/>
            <person name="Barbash D.A."/>
            <person name="Barker D."/>
            <person name="Barsanti P."/>
            <person name="Batterham P."/>
            <person name="Batzoglou S."/>
            <person name="Begun D."/>
            <person name="Bhutkar A."/>
            <person name="Blanco E."/>
            <person name="Bosak S.A."/>
            <person name="Bradley R.K."/>
            <person name="Brand A.D."/>
            <person name="Brent M.R."/>
            <person name="Brooks A.N."/>
            <person name="Brown R.H."/>
            <person name="Butlin R.K."/>
            <person name="Caggese C."/>
            <person name="Calvi B.R."/>
            <person name="Bernardo de Carvalho A."/>
            <person name="Caspi A."/>
            <person name="Castrezana S."/>
            <person name="Celniker S.E."/>
            <person name="Chang J.L."/>
            <person name="Chapple C."/>
            <person name="Chatterji S."/>
            <person name="Chinwalla A."/>
            <person name="Civetta A."/>
            <person name="Clifton S.W."/>
            <person name="Comeron J.M."/>
            <person name="Costello J.C."/>
            <person name="Coyne J.A."/>
            <person name="Daub J."/>
            <person name="David R.G."/>
            <person name="Delcher A.L."/>
            <person name="Delehaunty K."/>
            <person name="Do C.B."/>
            <person name="Ebling H."/>
            <person name="Edwards K."/>
            <person name="Eickbush T."/>
            <person name="Evans J.D."/>
            <person name="Filipski A."/>
            <person name="Findeiss S."/>
            <person name="Freyhult E."/>
            <person name="Fulton L."/>
            <person name="Fulton R."/>
            <person name="Garcia A.C."/>
            <person name="Gardiner A."/>
            <person name="Garfield D.A."/>
            <person name="Garvin B.E."/>
            <person name="Gibson G."/>
            <person name="Gilbert D."/>
            <person name="Gnerre S."/>
            <person name="Godfrey J."/>
            <person name="Good R."/>
            <person name="Gotea V."/>
            <person name="Gravely B."/>
            <person name="Greenberg A.J."/>
            <person name="Griffiths-Jones S."/>
            <person name="Gross S."/>
            <person name="Guigo R."/>
            <person name="Gustafson E.A."/>
            <person name="Haerty W."/>
            <person name="Hahn M.W."/>
            <person name="Halligan D.L."/>
            <person name="Halpern A.L."/>
            <person name="Halter G.M."/>
            <person name="Han M.V."/>
            <person name="Heger A."/>
            <person name="Hillier L."/>
            <person name="Hinrichs A.S."/>
            <person name="Holmes I."/>
            <person name="Hoskins R.A."/>
            <person name="Hubisz M.J."/>
            <person name="Hultmark D."/>
            <person name="Huntley M.A."/>
            <person name="Jaffe D.B."/>
            <person name="Jagadeeshan S."/>
            <person name="Jeck W.R."/>
            <person name="Johnson J."/>
            <person name="Jones C.D."/>
            <person name="Jordan W.C."/>
            <person name="Karpen G.H."/>
            <person name="Kataoka E."/>
            <person name="Keightley P.D."/>
            <person name="Kheradpour P."/>
            <person name="Kirkness E.F."/>
            <person name="Koerich L.B."/>
            <person name="Kristiansen K."/>
            <person name="Kudrna D."/>
            <person name="Kulathinal R.J."/>
            <person name="Kumar S."/>
            <person name="Kwok R."/>
            <person name="Lander E."/>
            <person name="Langley C.H."/>
            <person name="Lapoint R."/>
            <person name="Lazzaro B.P."/>
            <person name="Lee S.J."/>
            <person name="Levesque L."/>
            <person name="Li R."/>
            <person name="Lin C.F."/>
            <person name="Lin M.F."/>
            <person name="Lindblad-Toh K."/>
            <person name="Llopart A."/>
            <person name="Long M."/>
            <person name="Low L."/>
            <person name="Lozovsky E."/>
            <person name="Lu J."/>
            <person name="Luo M."/>
            <person name="Machado C.A."/>
            <person name="Makalowski W."/>
            <person name="Marzo M."/>
            <person name="Matsuda M."/>
            <person name="Matzkin L."/>
            <person name="McAllister B."/>
            <person name="McBride C.S."/>
            <person name="McKernan B."/>
            <person name="McKernan K."/>
            <person name="Mendez-Lago M."/>
            <person name="Minx P."/>
            <person name="Mollenhauer M.U."/>
            <person name="Montooth K."/>
            <person name="Mount S.M."/>
            <person name="Mu X."/>
            <person name="Myers E."/>
            <person name="Negre B."/>
            <person name="Newfeld S."/>
            <person name="Nielsen R."/>
            <person name="Noor M.A."/>
            <person name="O'Grady P."/>
            <person name="Pachter L."/>
            <person name="Papaceit M."/>
            <person name="Parisi M.J."/>
            <person name="Parisi M."/>
            <person name="Parts L."/>
            <person name="Pedersen J.S."/>
            <person name="Pesole G."/>
            <person name="Phillippy A.M."/>
            <person name="Ponting C.P."/>
            <person name="Pop M."/>
            <person name="Porcelli D."/>
            <person name="Powell J.R."/>
            <person name="Prohaska S."/>
            <person name="Pruitt K."/>
            <person name="Puig M."/>
            <person name="Quesneville H."/>
            <person name="Ram K.R."/>
            <person name="Rand D."/>
            <person name="Rasmussen M.D."/>
            <person name="Reed L.K."/>
            <person name="Reenan R."/>
            <person name="Reily A."/>
            <person name="Remington K.A."/>
            <person name="Rieger T.T."/>
            <person name="Ritchie M.G."/>
            <person name="Robin C."/>
            <person name="Rogers Y.H."/>
            <person name="Rohde C."/>
            <person name="Rozas J."/>
            <person name="Rubenfield M.J."/>
            <person name="Ruiz A."/>
            <person name="Russo S."/>
            <person name="Salzberg S.L."/>
            <person name="Sanchez-Gracia A."/>
            <person name="Saranga D.J."/>
            <person name="Sato H."/>
            <person name="Schaeffer S.W."/>
            <person name="Schatz M.C."/>
            <person name="Schlenke T."/>
            <person name="Schwartz R."/>
            <person name="Segarra C."/>
            <person name="Singh R.S."/>
            <person name="Sirot L."/>
            <person name="Sirota M."/>
            <person name="Sisneros N.B."/>
            <person name="Smith C.D."/>
            <person name="Smith T.F."/>
            <person name="Spieth J."/>
            <person name="Stage D.E."/>
            <person name="Stark A."/>
            <person name="Stephan W."/>
            <person name="Strausberg R.L."/>
            <person name="Strempel S."/>
            <person name="Sturgill D."/>
            <person name="Sutton G."/>
            <person name="Sutton G.G."/>
            <person name="Tao W."/>
            <person name="Teichmann S."/>
            <person name="Tobari Y.N."/>
            <person name="Tomimura Y."/>
            <person name="Tsolas J.M."/>
            <person name="Valente V.L."/>
            <person name="Venter E."/>
            <person name="Venter J.C."/>
            <person name="Vicario S."/>
            <person name="Vieira F.G."/>
            <person name="Vilella A.J."/>
            <person name="Villasante A."/>
            <person name="Walenz B."/>
            <person name="Wang J."/>
            <person name="Wasserman M."/>
            <person name="Watts T."/>
            <person name="Wilson D."/>
            <person name="Wilson R.K."/>
            <person name="Wing R.A."/>
            <person name="Wolfner M.F."/>
            <person name="Wong A."/>
            <person name="Wong G.K."/>
            <person name="Wu C.I."/>
            <person name="Wu G."/>
            <person name="Yamamoto D."/>
            <person name="Yang H.P."/>
            <person name="Yang S.P."/>
            <person name="Yorke J.A."/>
            <person name="Yoshida K."/>
            <person name="Zdobnov E."/>
            <person name="Zhang P."/>
            <person name="Zhang Y."/>
            <person name="Zimin A.V."/>
            <person name="Baldwin J."/>
            <person name="Abdouelleil A."/>
            <person name="Abdulkadir J."/>
            <person name="Abebe A."/>
            <person name="Abera B."/>
            <person name="Abreu J."/>
            <person name="Acer S.C."/>
            <person name="Aftuck L."/>
            <person name="Alexander A."/>
            <person name="An P."/>
            <person name="Anderson E."/>
            <person name="Anderson S."/>
            <person name="Arachi H."/>
            <person name="Azer M."/>
            <person name="Bachantsang P."/>
            <person name="Barry A."/>
            <person name="Bayul T."/>
            <person name="Berlin A."/>
            <person name="Bessette D."/>
            <person name="Bloom T."/>
            <person name="Blye J."/>
            <person name="Boguslavskiy L."/>
            <person name="Bonnet C."/>
            <person name="Boukhgalter B."/>
            <person name="Bourzgui I."/>
            <person name="Brown A."/>
            <person name="Cahill P."/>
            <person name="Channer S."/>
            <person name="Cheshatsang Y."/>
            <person name="Chuda L."/>
            <person name="Citroen M."/>
            <person name="Collymore A."/>
            <person name="Cooke P."/>
            <person name="Costello M."/>
            <person name="D'Aco K."/>
            <person name="Daza R."/>
            <person name="De Haan G."/>
            <person name="DeGray S."/>
            <person name="DeMaso C."/>
            <person name="Dhargay N."/>
            <person name="Dooley K."/>
            <person name="Dooley E."/>
            <person name="Doricent M."/>
            <person name="Dorje P."/>
            <person name="Dorjee K."/>
            <person name="Dupes A."/>
            <person name="Elong R."/>
            <person name="Falk J."/>
            <person name="Farina A."/>
            <person name="Faro S."/>
            <person name="Ferguson D."/>
            <person name="Fisher S."/>
            <person name="Foley C.D."/>
            <person name="Franke A."/>
            <person name="Friedrich D."/>
            <person name="Gadbois L."/>
            <person name="Gearin G."/>
            <person name="Gearin C.R."/>
            <person name="Giannoukos G."/>
            <person name="Goode T."/>
            <person name="Graham J."/>
            <person name="Grandbois E."/>
            <person name="Grewal S."/>
            <person name="Gyaltsen K."/>
            <person name="Hafez N."/>
            <person name="Hagos B."/>
            <person name="Hall J."/>
            <person name="Henson C."/>
            <person name="Hollinger A."/>
            <person name="Honan T."/>
            <person name="Huard M.D."/>
            <person name="Hughes L."/>
            <person name="Hurhula B."/>
            <person name="Husby M.E."/>
            <person name="Kamat A."/>
            <person name="Kanga B."/>
            <person name="Kashin S."/>
            <person name="Khazanovich D."/>
            <person name="Kisner P."/>
            <person name="Lance K."/>
            <person name="Lara M."/>
            <person name="Lee W."/>
            <person name="Lennon N."/>
            <person name="Letendre F."/>
            <person name="LeVine R."/>
            <person name="Lipovsky A."/>
            <person name="Liu X."/>
            <person name="Liu J."/>
            <person name="Liu S."/>
            <person name="Lokyitsang T."/>
            <person name="Lokyitsang Y."/>
            <person name="Lubonja R."/>
            <person name="Lui A."/>
            <person name="MacDonald P."/>
            <person name="Magnisalis V."/>
            <person name="Maru K."/>
            <person name="Matthews C."/>
            <person name="McCusker W."/>
            <person name="McDonough S."/>
            <person name="Mehta T."/>
            <person name="Meldrim J."/>
            <person name="Meneus L."/>
            <person name="Mihai O."/>
            <person name="Mihalev A."/>
            <person name="Mihova T."/>
            <person name="Mittelman R."/>
            <person name="Mlenga V."/>
            <person name="Montmayeur A."/>
            <person name="Mulrain L."/>
            <person name="Navidi A."/>
            <person name="Naylor J."/>
            <person name="Negash T."/>
            <person name="Nguyen T."/>
            <person name="Nguyen N."/>
            <person name="Nicol R."/>
            <person name="Norbu C."/>
            <person name="Norbu N."/>
            <person name="Novod N."/>
            <person name="O'Neill B."/>
            <person name="Osman S."/>
            <person name="Markiewicz E."/>
            <person name="Oyono O.L."/>
            <person name="Patti C."/>
            <person name="Phunkhang P."/>
            <person name="Pierre F."/>
            <person name="Priest M."/>
            <person name="Raghuraman S."/>
            <person name="Rege F."/>
            <person name="Reyes R."/>
            <person name="Rise C."/>
            <person name="Rogov P."/>
            <person name="Ross K."/>
            <person name="Ryan E."/>
            <person name="Settipalli S."/>
            <person name="Shea T."/>
            <person name="Sherpa N."/>
            <person name="Shi L."/>
            <person name="Shih D."/>
            <person name="Sparrow T."/>
            <person name="Spaulding J."/>
            <person name="Stalker J."/>
            <person name="Stange-Thomann N."/>
            <person name="Stavropoulos S."/>
            <person name="Stone C."/>
            <person name="Strader C."/>
            <person name="Tesfaye S."/>
            <person name="Thomson T."/>
            <person name="Thoulutsang Y."/>
            <person name="Thoulutsang D."/>
            <person name="Topham K."/>
            <person name="Topping I."/>
            <person name="Tsamla T."/>
            <person name="Vassiliev H."/>
            <person name="Vo A."/>
            <person name="Wangchuk T."/>
            <person name="Wangdi T."/>
            <person name="Weiand M."/>
            <person name="Wilkinson J."/>
            <person name="Wilson A."/>
            <person name="Yadav S."/>
            <person name="Young G."/>
            <person name="Yu Q."/>
            <person name="Zembek L."/>
            <person name="Zhong D."/>
            <person name="Zimmer A."/>
            <person name="Zwirko Z."/>
            <person name="Jaffe D.B."/>
            <person name="Alvarez P."/>
            <person name="Brockman W."/>
            <person name="Butler J."/>
            <person name="Chin C."/>
            <person name="Gnerre S."/>
            <person name="Grabherr M."/>
            <person name="Kleber M."/>
            <person name="Mauceli E."/>
            <person name="MacCallum I."/>
        </authorList>
    </citation>
    <scope>NUCLEOTIDE SEQUENCE [LARGE SCALE GENOMIC DNA]</scope>
    <source>
        <strain evidence="2">Tucson 15081-1352.22</strain>
    </source>
</reference>
<proteinExistence type="predicted"/>
<dbReference type="EMBL" id="CH933806">
    <property type="protein sequence ID" value="EDW14786.1"/>
    <property type="molecule type" value="Genomic_DNA"/>
</dbReference>
<dbReference type="GO" id="GO:0005689">
    <property type="term" value="C:U12-type spliceosomal complex"/>
    <property type="evidence" value="ECO:0007669"/>
    <property type="project" value="EnsemblMetazoa"/>
</dbReference>
<dbReference type="InParanoid" id="B4KCG7"/>
<protein>
    <submittedName>
        <fullName evidence="1">Uncharacterized protein</fullName>
    </submittedName>
</protein>
<dbReference type="GO" id="GO:0000380">
    <property type="term" value="P:alternative mRNA splicing, via spliceosome"/>
    <property type="evidence" value="ECO:0007669"/>
    <property type="project" value="EnsemblMetazoa"/>
</dbReference>
<dbReference type="Proteomes" id="UP000009192">
    <property type="component" value="Unassembled WGS sequence"/>
</dbReference>
<gene>
    <name evidence="1" type="primary">Dmoj\GI23131</name>
    <name evidence="1" type="ORF">Dmoj_GI23131</name>
</gene>
<evidence type="ECO:0000313" key="1">
    <source>
        <dbReference type="EMBL" id="EDW14786.1"/>
    </source>
</evidence>
<dbReference type="PhylomeDB" id="B4KCG7"/>
<dbReference type="Pfam" id="PF16021">
    <property type="entry name" value="PDCD7"/>
    <property type="match status" value="1"/>
</dbReference>
<dbReference type="KEGG" id="dmo:Dmoj_GI23131"/>
<dbReference type="InterPro" id="IPR031974">
    <property type="entry name" value="PDCD7"/>
</dbReference>